<organism evidence="2 3">
    <name type="scientific">Hyaloscypha bicolor E</name>
    <dbReference type="NCBI Taxonomy" id="1095630"/>
    <lineage>
        <taxon>Eukaryota</taxon>
        <taxon>Fungi</taxon>
        <taxon>Dikarya</taxon>
        <taxon>Ascomycota</taxon>
        <taxon>Pezizomycotina</taxon>
        <taxon>Leotiomycetes</taxon>
        <taxon>Helotiales</taxon>
        <taxon>Hyaloscyphaceae</taxon>
        <taxon>Hyaloscypha</taxon>
        <taxon>Hyaloscypha bicolor</taxon>
    </lineage>
</organism>
<dbReference type="Proteomes" id="UP000235371">
    <property type="component" value="Unassembled WGS sequence"/>
</dbReference>
<dbReference type="AlphaFoldDB" id="A0A2J6SPT5"/>
<name>A0A2J6SPT5_9HELO</name>
<dbReference type="PANTHER" id="PTHR37543">
    <property type="entry name" value="CCCH ZINC FINGER DNA BINDING PROTEIN (AFU_ORTHOLOGUE AFUA_5G12760)"/>
    <property type="match status" value="1"/>
</dbReference>
<dbReference type="GeneID" id="36595486"/>
<gene>
    <name evidence="2" type="ORF">K444DRAFT_668449</name>
</gene>
<protein>
    <recommendedName>
        <fullName evidence="1">DUF7923 domain-containing protein</fullName>
    </recommendedName>
</protein>
<dbReference type="EMBL" id="KZ613895">
    <property type="protein sequence ID" value="PMD52792.1"/>
    <property type="molecule type" value="Genomic_DNA"/>
</dbReference>
<proteinExistence type="predicted"/>
<feature type="domain" description="DUF7923" evidence="1">
    <location>
        <begin position="86"/>
        <end position="266"/>
    </location>
</feature>
<dbReference type="STRING" id="1095630.A0A2J6SPT5"/>
<dbReference type="InterPro" id="IPR057683">
    <property type="entry name" value="DUF7923"/>
</dbReference>
<reference evidence="2 3" key="1">
    <citation type="submission" date="2016-04" db="EMBL/GenBank/DDBJ databases">
        <title>A degradative enzymes factory behind the ericoid mycorrhizal symbiosis.</title>
        <authorList>
            <consortium name="DOE Joint Genome Institute"/>
            <person name="Martino E."/>
            <person name="Morin E."/>
            <person name="Grelet G."/>
            <person name="Kuo A."/>
            <person name="Kohler A."/>
            <person name="Daghino S."/>
            <person name="Barry K."/>
            <person name="Choi C."/>
            <person name="Cichocki N."/>
            <person name="Clum A."/>
            <person name="Copeland A."/>
            <person name="Hainaut M."/>
            <person name="Haridas S."/>
            <person name="Labutti K."/>
            <person name="Lindquist E."/>
            <person name="Lipzen A."/>
            <person name="Khouja H.-R."/>
            <person name="Murat C."/>
            <person name="Ohm R."/>
            <person name="Olson A."/>
            <person name="Spatafora J."/>
            <person name="Veneault-Fourrey C."/>
            <person name="Henrissat B."/>
            <person name="Grigoriev I."/>
            <person name="Martin F."/>
            <person name="Perotto S."/>
        </authorList>
    </citation>
    <scope>NUCLEOTIDE SEQUENCE [LARGE SCALE GENOMIC DNA]</scope>
    <source>
        <strain evidence="2 3">E</strain>
    </source>
</reference>
<keyword evidence="3" id="KW-1185">Reference proteome</keyword>
<dbReference type="InParanoid" id="A0A2J6SPT5"/>
<dbReference type="OrthoDB" id="2270193at2759"/>
<dbReference type="RefSeq" id="XP_024729696.1">
    <property type="nucleotide sequence ID" value="XM_024887410.1"/>
</dbReference>
<sequence>MDSRPVPGMDYRTRFKGFLTLEEQRTKLVEEILAKLDAVTARLDTVANESAREASILKADLESEKEARRVWQDKSATLRDRLSSMEQARFVLVLIDADADNYLFHEKYLSRGSVGGQAAADQFMEKVREYLSSLGSTIDDPKAVPVMVKAYANLSGLAQACVRDRKLSSVSDMAQFWLGFTRRYPLVDFVDVGSGREEADNKLRKVLDFHIGNPQCEHTLLACCHDAGYVPDLRHHAAQSSERITLLFAGHVRSDMSALGFRATRLFEPLFSQNNSPRVSQVPMDGRVRQLSGSTIQQTLDIITAEASAPIKEKPVSNCGRLRPIFRTAAGKRIDKVLSVEKRLLQEMRERNLCSWHYLRSDCQKRGSCERVHNYPRPLSPEQYDAQWLVARQGACYTLRKRGDCDDDQCMYGHGVP</sequence>
<evidence type="ECO:0000313" key="2">
    <source>
        <dbReference type="EMBL" id="PMD52792.1"/>
    </source>
</evidence>
<accession>A0A2J6SPT5</accession>
<evidence type="ECO:0000313" key="3">
    <source>
        <dbReference type="Proteomes" id="UP000235371"/>
    </source>
</evidence>
<evidence type="ECO:0000259" key="1">
    <source>
        <dbReference type="Pfam" id="PF25540"/>
    </source>
</evidence>
<dbReference type="PANTHER" id="PTHR37543:SF1">
    <property type="entry name" value="CCCH ZINC FINGER DNA BINDING PROTEIN (AFU_ORTHOLOGUE AFUA_5G12760)"/>
    <property type="match status" value="1"/>
</dbReference>
<dbReference type="Pfam" id="PF25540">
    <property type="entry name" value="DUF7923"/>
    <property type="match status" value="1"/>
</dbReference>